<comment type="similarity">
    <text evidence="3 9">Belongs to the peptidase S26 family.</text>
</comment>
<feature type="domain" description="Peptidase S26" evidence="10">
    <location>
        <begin position="13"/>
        <end position="165"/>
    </location>
</feature>
<keyword evidence="6 8" id="KW-0378">Hydrolase</keyword>
<dbReference type="GO" id="GO:0006465">
    <property type="term" value="P:signal peptide processing"/>
    <property type="evidence" value="ECO:0007669"/>
    <property type="project" value="InterPro"/>
</dbReference>
<dbReference type="GO" id="GO:0004252">
    <property type="term" value="F:serine-type endopeptidase activity"/>
    <property type="evidence" value="ECO:0007669"/>
    <property type="project" value="InterPro"/>
</dbReference>
<dbReference type="InterPro" id="IPR019533">
    <property type="entry name" value="Peptidase_S26"/>
</dbReference>
<protein>
    <recommendedName>
        <fullName evidence="4 8">Signal peptidase I</fullName>
        <ecNumber evidence="4 8">3.4.21.89</ecNumber>
    </recommendedName>
</protein>
<dbReference type="SUPFAM" id="SSF51306">
    <property type="entry name" value="LexA/Signal peptidase"/>
    <property type="match status" value="1"/>
</dbReference>
<keyword evidence="8" id="KW-0472">Membrane</keyword>
<evidence type="ECO:0000256" key="2">
    <source>
        <dbReference type="ARBA" id="ARBA00004401"/>
    </source>
</evidence>
<evidence type="ECO:0000313" key="11">
    <source>
        <dbReference type="EMBL" id="SHJ47043.1"/>
    </source>
</evidence>
<feature type="transmembrane region" description="Helical" evidence="8">
    <location>
        <begin position="12"/>
        <end position="35"/>
    </location>
</feature>
<dbReference type="Gene3D" id="2.10.109.10">
    <property type="entry name" value="Umud Fragment, subunit A"/>
    <property type="match status" value="1"/>
</dbReference>
<feature type="active site" evidence="7">
    <location>
        <position position="84"/>
    </location>
</feature>
<evidence type="ECO:0000259" key="10">
    <source>
        <dbReference type="Pfam" id="PF10502"/>
    </source>
</evidence>
<dbReference type="NCBIfam" id="TIGR02227">
    <property type="entry name" value="sigpep_I_bact"/>
    <property type="match status" value="1"/>
</dbReference>
<dbReference type="InterPro" id="IPR019756">
    <property type="entry name" value="Pept_S26A_signal_pept_1_Ser-AS"/>
</dbReference>
<feature type="active site" evidence="7">
    <location>
        <position position="43"/>
    </location>
</feature>
<gene>
    <name evidence="11" type="ORF">SAMN05444401_3132</name>
</gene>
<dbReference type="PROSITE" id="PS00501">
    <property type="entry name" value="SPASE_I_1"/>
    <property type="match status" value="1"/>
</dbReference>
<evidence type="ECO:0000256" key="6">
    <source>
        <dbReference type="ARBA" id="ARBA00022801"/>
    </source>
</evidence>
<dbReference type="GO" id="GO:0009003">
    <property type="term" value="F:signal peptidase activity"/>
    <property type="evidence" value="ECO:0007669"/>
    <property type="project" value="UniProtKB-EC"/>
</dbReference>
<evidence type="ECO:0000256" key="9">
    <source>
        <dbReference type="RuleBase" id="RU362042"/>
    </source>
</evidence>
<accession>A0A1M6JK48</accession>
<dbReference type="EC" id="3.4.21.89" evidence="4 8"/>
<dbReference type="AlphaFoldDB" id="A0A1M6JK48"/>
<dbReference type="InterPro" id="IPR036286">
    <property type="entry name" value="LexA/Signal_pep-like_sf"/>
</dbReference>
<keyword evidence="8" id="KW-1133">Transmembrane helix</keyword>
<keyword evidence="12" id="KW-1185">Reference proteome</keyword>
<dbReference type="CDD" id="cd06530">
    <property type="entry name" value="S26_SPase_I"/>
    <property type="match status" value="1"/>
</dbReference>
<organism evidence="11 12">
    <name type="scientific">Clostridium amylolyticum</name>
    <dbReference type="NCBI Taxonomy" id="1121298"/>
    <lineage>
        <taxon>Bacteria</taxon>
        <taxon>Bacillati</taxon>
        <taxon>Bacillota</taxon>
        <taxon>Clostridia</taxon>
        <taxon>Eubacteriales</taxon>
        <taxon>Clostridiaceae</taxon>
        <taxon>Clostridium</taxon>
    </lineage>
</organism>
<dbReference type="Proteomes" id="UP000184080">
    <property type="component" value="Unassembled WGS sequence"/>
</dbReference>
<dbReference type="PANTHER" id="PTHR43390">
    <property type="entry name" value="SIGNAL PEPTIDASE I"/>
    <property type="match status" value="1"/>
</dbReference>
<dbReference type="EMBL" id="FQZO01000005">
    <property type="protein sequence ID" value="SHJ47043.1"/>
    <property type="molecule type" value="Genomic_DNA"/>
</dbReference>
<evidence type="ECO:0000256" key="3">
    <source>
        <dbReference type="ARBA" id="ARBA00009370"/>
    </source>
</evidence>
<dbReference type="STRING" id="1121298.SAMN05444401_3132"/>
<evidence type="ECO:0000256" key="1">
    <source>
        <dbReference type="ARBA" id="ARBA00000677"/>
    </source>
</evidence>
<evidence type="ECO:0000256" key="5">
    <source>
        <dbReference type="ARBA" id="ARBA00022670"/>
    </source>
</evidence>
<evidence type="ECO:0000256" key="7">
    <source>
        <dbReference type="PIRSR" id="PIRSR600223-1"/>
    </source>
</evidence>
<dbReference type="PROSITE" id="PS00760">
    <property type="entry name" value="SPASE_I_2"/>
    <property type="match status" value="1"/>
</dbReference>
<proteinExistence type="inferred from homology"/>
<sequence length="174" mass="19997">MSDNKSFTKSIIYDWILPILAAIVIAYLINTFLLFKVYIPSESMKPTLNEGDQLFVTKVYDKNKIKHGDVLVFYSHELQDLLIKRVIGLPGDKVEVKDGNVYVNGDKLDETYVKHPSKKPGSFVVPEGKFLFMGDNRANSNDSRFWKDPYIDGKDIRGKAQVRVYPFNKMGWIK</sequence>
<comment type="catalytic activity">
    <reaction evidence="1 8">
        <text>Cleavage of hydrophobic, N-terminal signal or leader sequences from secreted and periplasmic proteins.</text>
        <dbReference type="EC" id="3.4.21.89"/>
    </reaction>
</comment>
<keyword evidence="8" id="KW-0812">Transmembrane</keyword>
<dbReference type="GO" id="GO:0005886">
    <property type="term" value="C:plasma membrane"/>
    <property type="evidence" value="ECO:0007669"/>
    <property type="project" value="UniProtKB-SubCell"/>
</dbReference>
<dbReference type="PRINTS" id="PR00727">
    <property type="entry name" value="LEADERPTASE"/>
</dbReference>
<dbReference type="Pfam" id="PF10502">
    <property type="entry name" value="Peptidase_S26"/>
    <property type="match status" value="1"/>
</dbReference>
<keyword evidence="5 8" id="KW-0645">Protease</keyword>
<dbReference type="RefSeq" id="WP_242948970.1">
    <property type="nucleotide sequence ID" value="NZ_FQZO01000005.1"/>
</dbReference>
<dbReference type="InterPro" id="IPR000223">
    <property type="entry name" value="Pept_S26A_signal_pept_1"/>
</dbReference>
<evidence type="ECO:0000313" key="12">
    <source>
        <dbReference type="Proteomes" id="UP000184080"/>
    </source>
</evidence>
<dbReference type="InterPro" id="IPR019758">
    <property type="entry name" value="Pept_S26A_signal_pept_1_CS"/>
</dbReference>
<evidence type="ECO:0000256" key="8">
    <source>
        <dbReference type="RuleBase" id="RU003993"/>
    </source>
</evidence>
<dbReference type="InterPro" id="IPR019757">
    <property type="entry name" value="Pept_S26A_signal_pept_1_Lys-AS"/>
</dbReference>
<dbReference type="PROSITE" id="PS00761">
    <property type="entry name" value="SPASE_I_3"/>
    <property type="match status" value="1"/>
</dbReference>
<dbReference type="PANTHER" id="PTHR43390:SF1">
    <property type="entry name" value="CHLOROPLAST PROCESSING PEPTIDASE"/>
    <property type="match status" value="1"/>
</dbReference>
<reference evidence="11 12" key="1">
    <citation type="submission" date="2016-11" db="EMBL/GenBank/DDBJ databases">
        <authorList>
            <person name="Jaros S."/>
            <person name="Januszkiewicz K."/>
            <person name="Wedrychowicz H."/>
        </authorList>
    </citation>
    <scope>NUCLEOTIDE SEQUENCE [LARGE SCALE GENOMIC DNA]</scope>
    <source>
        <strain evidence="11 12">DSM 21864</strain>
    </source>
</reference>
<evidence type="ECO:0000256" key="4">
    <source>
        <dbReference type="ARBA" id="ARBA00013208"/>
    </source>
</evidence>
<name>A0A1M6JK48_9CLOT</name>
<comment type="subcellular location">
    <subcellularLocation>
        <location evidence="2">Cell membrane</location>
        <topology evidence="2">Single-pass type II membrane protein</topology>
    </subcellularLocation>
    <subcellularLocation>
        <location evidence="9">Membrane</location>
        <topology evidence="9">Single-pass type II membrane protein</topology>
    </subcellularLocation>
</comment>